<protein>
    <submittedName>
        <fullName evidence="2">Uncharacterized protein</fullName>
    </submittedName>
</protein>
<proteinExistence type="predicted"/>
<reference evidence="3" key="1">
    <citation type="journal article" date="2019" name="Int. J. Syst. Evol. Microbiol.">
        <title>The Global Catalogue of Microorganisms (GCM) 10K type strain sequencing project: providing services to taxonomists for standard genome sequencing and annotation.</title>
        <authorList>
            <consortium name="The Broad Institute Genomics Platform"/>
            <consortium name="The Broad Institute Genome Sequencing Center for Infectious Disease"/>
            <person name="Wu L."/>
            <person name="Ma J."/>
        </authorList>
    </citation>
    <scope>NUCLEOTIDE SEQUENCE [LARGE SCALE GENOMIC DNA]</scope>
    <source>
        <strain evidence="3">JCM 14307</strain>
    </source>
</reference>
<dbReference type="EMBL" id="BAAANF010000003">
    <property type="protein sequence ID" value="GAA1670312.1"/>
    <property type="molecule type" value="Genomic_DNA"/>
</dbReference>
<accession>A0ABP4SBG2</accession>
<name>A0ABP4SBG2_9ACTN</name>
<sequence length="101" mass="10658">MLSGDLVIGRFFNRSQRRAAARWLRFVLAVPFLAFAFDLPLPVLAAVVALCSCGYAASLAQQEVLVDLASPAPAIALFAAASLLASAVLTVPLARVMRSRG</sequence>
<dbReference type="RefSeq" id="WP_344145915.1">
    <property type="nucleotide sequence ID" value="NZ_BAAANF010000003.1"/>
</dbReference>
<evidence type="ECO:0000313" key="3">
    <source>
        <dbReference type="Proteomes" id="UP001500280"/>
    </source>
</evidence>
<evidence type="ECO:0000256" key="1">
    <source>
        <dbReference type="SAM" id="Phobius"/>
    </source>
</evidence>
<keyword evidence="1" id="KW-1133">Transmembrane helix</keyword>
<keyword evidence="3" id="KW-1185">Reference proteome</keyword>
<feature type="transmembrane region" description="Helical" evidence="1">
    <location>
        <begin position="74"/>
        <end position="94"/>
    </location>
</feature>
<gene>
    <name evidence="2" type="ORF">GCM10009745_10980</name>
</gene>
<keyword evidence="1" id="KW-0472">Membrane</keyword>
<dbReference type="Proteomes" id="UP001500280">
    <property type="component" value="Unassembled WGS sequence"/>
</dbReference>
<comment type="caution">
    <text evidence="2">The sequence shown here is derived from an EMBL/GenBank/DDBJ whole genome shotgun (WGS) entry which is preliminary data.</text>
</comment>
<organism evidence="2 3">
    <name type="scientific">Kribbella yunnanensis</name>
    <dbReference type="NCBI Taxonomy" id="190194"/>
    <lineage>
        <taxon>Bacteria</taxon>
        <taxon>Bacillati</taxon>
        <taxon>Actinomycetota</taxon>
        <taxon>Actinomycetes</taxon>
        <taxon>Propionibacteriales</taxon>
        <taxon>Kribbellaceae</taxon>
        <taxon>Kribbella</taxon>
    </lineage>
</organism>
<keyword evidence="1" id="KW-0812">Transmembrane</keyword>
<evidence type="ECO:0000313" key="2">
    <source>
        <dbReference type="EMBL" id="GAA1670312.1"/>
    </source>
</evidence>